<dbReference type="OrthoDB" id="2158714at2759"/>
<dbReference type="AlphaFoldDB" id="A0A137P873"/>
<gene>
    <name evidence="2" type="ORF">CONCODRAFT_17089</name>
</gene>
<name>A0A137P873_CONC2</name>
<organism evidence="2 3">
    <name type="scientific">Conidiobolus coronatus (strain ATCC 28846 / CBS 209.66 / NRRL 28638)</name>
    <name type="common">Delacroixia coronata</name>
    <dbReference type="NCBI Taxonomy" id="796925"/>
    <lineage>
        <taxon>Eukaryota</taxon>
        <taxon>Fungi</taxon>
        <taxon>Fungi incertae sedis</taxon>
        <taxon>Zoopagomycota</taxon>
        <taxon>Entomophthoromycotina</taxon>
        <taxon>Entomophthoromycetes</taxon>
        <taxon>Entomophthorales</taxon>
        <taxon>Ancylistaceae</taxon>
        <taxon>Conidiobolus</taxon>
    </lineage>
</organism>
<dbReference type="EMBL" id="KQ964482">
    <property type="protein sequence ID" value="KXN71144.1"/>
    <property type="molecule type" value="Genomic_DNA"/>
</dbReference>
<dbReference type="PANTHER" id="PTHR28218">
    <property type="entry name" value="VPS4-ASSOCIATED PROTEIN 1"/>
    <property type="match status" value="1"/>
</dbReference>
<reference evidence="2 3" key="1">
    <citation type="journal article" date="2015" name="Genome Biol. Evol.">
        <title>Phylogenomic analyses indicate that early fungi evolved digesting cell walls of algal ancestors of land plants.</title>
        <authorList>
            <person name="Chang Y."/>
            <person name="Wang S."/>
            <person name="Sekimoto S."/>
            <person name="Aerts A.L."/>
            <person name="Choi C."/>
            <person name="Clum A."/>
            <person name="LaButti K.M."/>
            <person name="Lindquist E.A."/>
            <person name="Yee Ngan C."/>
            <person name="Ohm R.A."/>
            <person name="Salamov A.A."/>
            <person name="Grigoriev I.V."/>
            <person name="Spatafora J.W."/>
            <person name="Berbee M.L."/>
        </authorList>
    </citation>
    <scope>NUCLEOTIDE SEQUENCE [LARGE SCALE GENOMIC DNA]</scope>
    <source>
        <strain evidence="2 3">NRRL 28638</strain>
    </source>
</reference>
<dbReference type="Proteomes" id="UP000070444">
    <property type="component" value="Unassembled WGS sequence"/>
</dbReference>
<protein>
    <recommendedName>
        <fullName evidence="4">DUF1742-domain-containing protein</fullName>
    </recommendedName>
</protein>
<evidence type="ECO:0000313" key="2">
    <source>
        <dbReference type="EMBL" id="KXN71144.1"/>
    </source>
</evidence>
<dbReference type="PANTHER" id="PTHR28218:SF1">
    <property type="entry name" value="VPS4-ASSOCIATED PROTEIN 1"/>
    <property type="match status" value="1"/>
</dbReference>
<dbReference type="Pfam" id="PF08432">
    <property type="entry name" value="Vfa1"/>
    <property type="match status" value="1"/>
</dbReference>
<dbReference type="GO" id="GO:0007034">
    <property type="term" value="P:vacuolar transport"/>
    <property type="evidence" value="ECO:0007669"/>
    <property type="project" value="TreeGrafter"/>
</dbReference>
<sequence length="151" mass="17484">MSSPLVQNQWELKTTKNEGTCFICSKFTTGCLVYKFGQIDWFFTCLSHLEDPGFARVLPGLDEPKSSNVKAEENKDSDNSKKDDKAKTDENSEKDKDKEDKTEEKKEEKPEEKKVPEVKLPKIYQLHRSILYLRENQLKLKSNKVKLGQLI</sequence>
<keyword evidence="3" id="KW-1185">Reference proteome</keyword>
<feature type="region of interest" description="Disordered" evidence="1">
    <location>
        <begin position="59"/>
        <end position="118"/>
    </location>
</feature>
<feature type="compositionally biased region" description="Basic and acidic residues" evidence="1">
    <location>
        <begin position="62"/>
        <end position="118"/>
    </location>
</feature>
<evidence type="ECO:0008006" key="4">
    <source>
        <dbReference type="Google" id="ProtNLM"/>
    </source>
</evidence>
<evidence type="ECO:0000256" key="1">
    <source>
        <dbReference type="SAM" id="MobiDB-lite"/>
    </source>
</evidence>
<evidence type="ECO:0000313" key="3">
    <source>
        <dbReference type="Proteomes" id="UP000070444"/>
    </source>
</evidence>
<dbReference type="STRING" id="796925.A0A137P873"/>
<proteinExistence type="predicted"/>
<dbReference type="GO" id="GO:0005768">
    <property type="term" value="C:endosome"/>
    <property type="evidence" value="ECO:0007669"/>
    <property type="project" value="TreeGrafter"/>
</dbReference>
<dbReference type="InterPro" id="IPR013640">
    <property type="entry name" value="Vfa1"/>
</dbReference>
<accession>A0A137P873</accession>